<gene>
    <name evidence="1" type="ORF">BaRGS_00013919</name>
</gene>
<evidence type="ECO:0000313" key="2">
    <source>
        <dbReference type="Proteomes" id="UP001519460"/>
    </source>
</evidence>
<dbReference type="AlphaFoldDB" id="A0ABD0L5S4"/>
<name>A0ABD0L5S4_9CAEN</name>
<dbReference type="Proteomes" id="UP001519460">
    <property type="component" value="Unassembled WGS sequence"/>
</dbReference>
<protein>
    <submittedName>
        <fullName evidence="1">Uncharacterized protein</fullName>
    </submittedName>
</protein>
<dbReference type="EMBL" id="JACVVK020000080">
    <property type="protein sequence ID" value="KAK7494792.1"/>
    <property type="molecule type" value="Genomic_DNA"/>
</dbReference>
<sequence length="64" mass="7216">MTQHTAANETAIKTLSEATYLATTEVDGQPRERWTRCVVVCPNVLQYDVSVLLKTAAPRQQVRR</sequence>
<organism evidence="1 2">
    <name type="scientific">Batillaria attramentaria</name>
    <dbReference type="NCBI Taxonomy" id="370345"/>
    <lineage>
        <taxon>Eukaryota</taxon>
        <taxon>Metazoa</taxon>
        <taxon>Spiralia</taxon>
        <taxon>Lophotrochozoa</taxon>
        <taxon>Mollusca</taxon>
        <taxon>Gastropoda</taxon>
        <taxon>Caenogastropoda</taxon>
        <taxon>Sorbeoconcha</taxon>
        <taxon>Cerithioidea</taxon>
        <taxon>Batillariidae</taxon>
        <taxon>Batillaria</taxon>
    </lineage>
</organism>
<comment type="caution">
    <text evidence="1">The sequence shown here is derived from an EMBL/GenBank/DDBJ whole genome shotgun (WGS) entry which is preliminary data.</text>
</comment>
<reference evidence="1 2" key="1">
    <citation type="journal article" date="2023" name="Sci. Data">
        <title>Genome assembly of the Korean intertidal mud-creeper Batillaria attramentaria.</title>
        <authorList>
            <person name="Patra A.K."/>
            <person name="Ho P.T."/>
            <person name="Jun S."/>
            <person name="Lee S.J."/>
            <person name="Kim Y."/>
            <person name="Won Y.J."/>
        </authorList>
    </citation>
    <scope>NUCLEOTIDE SEQUENCE [LARGE SCALE GENOMIC DNA]</scope>
    <source>
        <strain evidence="1">Wonlab-2016</strain>
    </source>
</reference>
<keyword evidence="2" id="KW-1185">Reference proteome</keyword>
<proteinExistence type="predicted"/>
<feature type="non-terminal residue" evidence="1">
    <location>
        <position position="64"/>
    </location>
</feature>
<evidence type="ECO:0000313" key="1">
    <source>
        <dbReference type="EMBL" id="KAK7494792.1"/>
    </source>
</evidence>
<accession>A0ABD0L5S4</accession>